<evidence type="ECO:0000256" key="1">
    <source>
        <dbReference type="ARBA" id="ARBA00004496"/>
    </source>
</evidence>
<evidence type="ECO:0000256" key="5">
    <source>
        <dbReference type="ARBA" id="ARBA00023274"/>
    </source>
</evidence>
<dbReference type="FunFam" id="4.10.910.10:FF:000002">
    <property type="entry name" value="40S ribosomal protein S18"/>
    <property type="match status" value="1"/>
</dbReference>
<dbReference type="Pfam" id="PF00416">
    <property type="entry name" value="Ribosomal_S13"/>
    <property type="match status" value="1"/>
</dbReference>
<dbReference type="InterPro" id="IPR010979">
    <property type="entry name" value="Ribosomal_uS13-like_H2TH"/>
</dbReference>
<sequence length="152" mass="17451">MSLVMKNDFQYVLRIFNSNVDGTQKVLYALRKIKGIGRRIGDLILKKAEINPHKRGGELTEAEIERVQKIIANPTEFGIPNWILNRKNDPRDGSYSHIVSNALDTKLREDIVRLKKIKSHRGLRHYWGLRVRGQHTKTTGRRGNAVGVSKKK</sequence>
<dbReference type="InterPro" id="IPR001892">
    <property type="entry name" value="Ribosomal_uS13"/>
</dbReference>
<dbReference type="EMBL" id="GHBR01004518">
    <property type="protein sequence ID" value="NDJ98141.1"/>
    <property type="molecule type" value="Transcribed_RNA"/>
</dbReference>
<dbReference type="FunFam" id="1.10.8.50:FF:000002">
    <property type="entry name" value="40S ribosomal protein S18"/>
    <property type="match status" value="1"/>
</dbReference>
<dbReference type="GO" id="GO:0015935">
    <property type="term" value="C:small ribosomal subunit"/>
    <property type="evidence" value="ECO:0007669"/>
    <property type="project" value="TreeGrafter"/>
</dbReference>
<dbReference type="Gene3D" id="4.10.910.10">
    <property type="entry name" value="30s ribosomal protein s13, domain 2"/>
    <property type="match status" value="1"/>
</dbReference>
<dbReference type="InterPro" id="IPR018269">
    <property type="entry name" value="Ribosomal_uS13_CS"/>
</dbReference>
<dbReference type="GO" id="GO:0005829">
    <property type="term" value="C:cytosol"/>
    <property type="evidence" value="ECO:0007669"/>
    <property type="project" value="TreeGrafter"/>
</dbReference>
<dbReference type="PANTHER" id="PTHR10871">
    <property type="entry name" value="30S RIBOSOMAL PROTEIN S13/40S RIBOSOMAL PROTEIN S18"/>
    <property type="match status" value="1"/>
</dbReference>
<accession>A0A6B2GA66</accession>
<evidence type="ECO:0000256" key="3">
    <source>
        <dbReference type="ARBA" id="ARBA00022490"/>
    </source>
</evidence>
<evidence type="ECO:0000256" key="6">
    <source>
        <dbReference type="ARBA" id="ARBA00035166"/>
    </source>
</evidence>
<evidence type="ECO:0000256" key="8">
    <source>
        <dbReference type="RuleBase" id="RU003830"/>
    </source>
</evidence>
<dbReference type="NCBIfam" id="NF003140">
    <property type="entry name" value="PRK04053.1"/>
    <property type="match status" value="1"/>
</dbReference>
<dbReference type="Gene3D" id="1.10.8.50">
    <property type="match status" value="1"/>
</dbReference>
<reference evidence="9" key="1">
    <citation type="submission" date="2018-11" db="EMBL/GenBank/DDBJ databases">
        <title>Myxobolus squamalis genome and transcriptome.</title>
        <authorList>
            <person name="Yahalomi D."/>
            <person name="Atkinson S.D."/>
            <person name="Neuhof M."/>
            <person name="Chang E.S."/>
            <person name="Philippe H."/>
            <person name="Cartwright P."/>
            <person name="Bartholomew J.L."/>
            <person name="Huchon D."/>
        </authorList>
    </citation>
    <scope>NUCLEOTIDE SEQUENCE</scope>
    <source>
        <strain evidence="9">71B08</strain>
        <tissue evidence="9">Whole</tissue>
    </source>
</reference>
<name>A0A6B2GA66_MYXSQ</name>
<dbReference type="PANTHER" id="PTHR10871:SF3">
    <property type="entry name" value="SMALL RIBOSOMAL SUBUNIT PROTEIN US13"/>
    <property type="match status" value="1"/>
</dbReference>
<evidence type="ECO:0000256" key="7">
    <source>
        <dbReference type="ARBA" id="ARBA00035468"/>
    </source>
</evidence>
<dbReference type="SUPFAM" id="SSF46946">
    <property type="entry name" value="S13-like H2TH domain"/>
    <property type="match status" value="1"/>
</dbReference>
<dbReference type="GO" id="GO:0003735">
    <property type="term" value="F:structural constituent of ribosome"/>
    <property type="evidence" value="ECO:0007669"/>
    <property type="project" value="InterPro"/>
</dbReference>
<evidence type="ECO:0000256" key="4">
    <source>
        <dbReference type="ARBA" id="ARBA00022980"/>
    </source>
</evidence>
<dbReference type="PROSITE" id="PS50159">
    <property type="entry name" value="RIBOSOMAL_S13_2"/>
    <property type="match status" value="1"/>
</dbReference>
<organism evidence="9">
    <name type="scientific">Myxobolus squamalis</name>
    <name type="common">Myxosporean</name>
    <dbReference type="NCBI Taxonomy" id="59785"/>
    <lineage>
        <taxon>Eukaryota</taxon>
        <taxon>Metazoa</taxon>
        <taxon>Cnidaria</taxon>
        <taxon>Myxozoa</taxon>
        <taxon>Myxosporea</taxon>
        <taxon>Bivalvulida</taxon>
        <taxon>Platysporina</taxon>
        <taxon>Myxobolidae</taxon>
        <taxon>Myxobolus</taxon>
    </lineage>
</organism>
<evidence type="ECO:0000256" key="2">
    <source>
        <dbReference type="ARBA" id="ARBA00008080"/>
    </source>
</evidence>
<comment type="similarity">
    <text evidence="2 8">Belongs to the universal ribosomal protein uS13 family.</text>
</comment>
<dbReference type="PIRSF" id="PIRSF002134">
    <property type="entry name" value="Ribosomal_S13"/>
    <property type="match status" value="1"/>
</dbReference>
<evidence type="ECO:0000313" key="9">
    <source>
        <dbReference type="EMBL" id="NDJ98141.1"/>
    </source>
</evidence>
<dbReference type="HAMAP" id="MF_01315">
    <property type="entry name" value="Ribosomal_uS13"/>
    <property type="match status" value="1"/>
</dbReference>
<keyword evidence="5 8" id="KW-0687">Ribonucleoprotein</keyword>
<keyword evidence="3" id="KW-0963">Cytoplasm</keyword>
<dbReference type="PROSITE" id="PS00646">
    <property type="entry name" value="RIBOSOMAL_S13_1"/>
    <property type="match status" value="1"/>
</dbReference>
<dbReference type="AlphaFoldDB" id="A0A6B2GA66"/>
<dbReference type="GO" id="GO:0003723">
    <property type="term" value="F:RNA binding"/>
    <property type="evidence" value="ECO:0007669"/>
    <property type="project" value="InterPro"/>
</dbReference>
<proteinExistence type="inferred from homology"/>
<dbReference type="InterPro" id="IPR027437">
    <property type="entry name" value="Rbsml_uS13_C"/>
</dbReference>
<comment type="subcellular location">
    <subcellularLocation>
        <location evidence="1">Cytoplasm</location>
    </subcellularLocation>
</comment>
<keyword evidence="4 8" id="KW-0689">Ribosomal protein</keyword>
<protein>
    <recommendedName>
        <fullName evidence="6">Small ribosomal subunit protein uS13</fullName>
    </recommendedName>
    <alternativeName>
        <fullName evidence="7">40S ribosomal protein S18</fullName>
    </alternativeName>
</protein>
<dbReference type="GO" id="GO:0006412">
    <property type="term" value="P:translation"/>
    <property type="evidence" value="ECO:0007669"/>
    <property type="project" value="InterPro"/>
</dbReference>